<accession>A0A918SV76</accession>
<name>A0A918SV76_9GAMM</name>
<keyword evidence="1" id="KW-0732">Signal</keyword>
<sequence>MRRLIANAPAVLAVSLMLALPTAAADECAAPEKFAEGVASSPRWDWRLTFEPSRRTMYWAHTQGWWPATRERATILTSRKTTDGWSAPEVASFSGVHSDMDPAVSPNGRTLFFSSERPRPDGRAARMDLWMVERHGRDWGEPVHLGDAVNSTGDELYASVDRHGTLYWASNRDGEFDIYRSRRERNGQYAVAEKVPGLVNSRLRWEFNPEISPDGRTLLFVRLDLPDALPDQGYGFGDIYASRLADAGFEEPVNLGPCINTAGDEFHPTVLWERKLLFFAKDLGRPSDFYVAPLVLPWAK</sequence>
<protein>
    <recommendedName>
        <fullName evidence="4">Exo-alpha-sialidase</fullName>
    </recommendedName>
</protein>
<dbReference type="AlphaFoldDB" id="A0A918SV76"/>
<evidence type="ECO:0000256" key="1">
    <source>
        <dbReference type="SAM" id="SignalP"/>
    </source>
</evidence>
<comment type="caution">
    <text evidence="2">The sequence shown here is derived from an EMBL/GenBank/DDBJ whole genome shotgun (WGS) entry which is preliminary data.</text>
</comment>
<dbReference type="Pfam" id="PF07676">
    <property type="entry name" value="PD40"/>
    <property type="match status" value="3"/>
</dbReference>
<dbReference type="EMBL" id="BMYD01000001">
    <property type="protein sequence ID" value="GHA72419.1"/>
    <property type="molecule type" value="Genomic_DNA"/>
</dbReference>
<organism evidence="2 3">
    <name type="scientific">Cognatilysobacter bugurensis</name>
    <dbReference type="NCBI Taxonomy" id="543356"/>
    <lineage>
        <taxon>Bacteria</taxon>
        <taxon>Pseudomonadati</taxon>
        <taxon>Pseudomonadota</taxon>
        <taxon>Gammaproteobacteria</taxon>
        <taxon>Lysobacterales</taxon>
        <taxon>Lysobacteraceae</taxon>
        <taxon>Cognatilysobacter</taxon>
    </lineage>
</organism>
<feature type="signal peptide" evidence="1">
    <location>
        <begin position="1"/>
        <end position="24"/>
    </location>
</feature>
<dbReference type="InterPro" id="IPR011042">
    <property type="entry name" value="6-blade_b-propeller_TolB-like"/>
</dbReference>
<dbReference type="SUPFAM" id="SSF69304">
    <property type="entry name" value="Tricorn protease N-terminal domain"/>
    <property type="match status" value="1"/>
</dbReference>
<reference evidence="2" key="1">
    <citation type="journal article" date="2014" name="Int. J. Syst. Evol. Microbiol.">
        <title>Complete genome sequence of Corynebacterium casei LMG S-19264T (=DSM 44701T), isolated from a smear-ripened cheese.</title>
        <authorList>
            <consortium name="US DOE Joint Genome Institute (JGI-PGF)"/>
            <person name="Walter F."/>
            <person name="Albersmeier A."/>
            <person name="Kalinowski J."/>
            <person name="Ruckert C."/>
        </authorList>
    </citation>
    <scope>NUCLEOTIDE SEQUENCE</scope>
    <source>
        <strain evidence="2">KCTC 23077</strain>
    </source>
</reference>
<evidence type="ECO:0000313" key="3">
    <source>
        <dbReference type="Proteomes" id="UP000646426"/>
    </source>
</evidence>
<evidence type="ECO:0000313" key="2">
    <source>
        <dbReference type="EMBL" id="GHA72419.1"/>
    </source>
</evidence>
<dbReference type="Gene3D" id="2.120.10.30">
    <property type="entry name" value="TolB, C-terminal domain"/>
    <property type="match status" value="1"/>
</dbReference>
<evidence type="ECO:0008006" key="4">
    <source>
        <dbReference type="Google" id="ProtNLM"/>
    </source>
</evidence>
<dbReference type="InterPro" id="IPR011659">
    <property type="entry name" value="WD40"/>
</dbReference>
<proteinExistence type="predicted"/>
<dbReference type="RefSeq" id="WP_189453199.1">
    <property type="nucleotide sequence ID" value="NZ_BMYD01000001.1"/>
</dbReference>
<dbReference type="Proteomes" id="UP000646426">
    <property type="component" value="Unassembled WGS sequence"/>
</dbReference>
<feature type="chain" id="PRO_5036838914" description="Exo-alpha-sialidase" evidence="1">
    <location>
        <begin position="25"/>
        <end position="300"/>
    </location>
</feature>
<reference evidence="2" key="2">
    <citation type="submission" date="2020-09" db="EMBL/GenBank/DDBJ databases">
        <authorList>
            <person name="Sun Q."/>
            <person name="Kim S."/>
        </authorList>
    </citation>
    <scope>NUCLEOTIDE SEQUENCE</scope>
    <source>
        <strain evidence="2">KCTC 23077</strain>
    </source>
</reference>
<keyword evidence="3" id="KW-1185">Reference proteome</keyword>
<gene>
    <name evidence="2" type="ORF">GCM10007067_06140</name>
</gene>